<evidence type="ECO:0000313" key="2">
    <source>
        <dbReference type="Proteomes" id="UP000631653"/>
    </source>
</evidence>
<reference evidence="1 2" key="1">
    <citation type="journal article" date="2020" name="Int. J. Syst. Evol. Microbiol.">
        <title>Novel acetic acid bacteria from cider fermentations: Acetobacter conturbans sp. nov. and Acetobacter fallax sp. nov.</title>
        <authorList>
            <person name="Sombolestani A.S."/>
            <person name="Cleenwerck I."/>
            <person name="Cnockaert M."/>
            <person name="Borremans W."/>
            <person name="Wieme A.D."/>
            <person name="De Vuyst L."/>
            <person name="Vandamme P."/>
        </authorList>
    </citation>
    <scope>NUCLEOTIDE SEQUENCE [LARGE SCALE GENOMIC DNA]</scope>
    <source>
        <strain evidence="1 2">LMG 1627</strain>
    </source>
</reference>
<evidence type="ECO:0000313" key="1">
    <source>
        <dbReference type="EMBL" id="NHN89841.1"/>
    </source>
</evidence>
<sequence length="107" mass="11420">MEFLTPGEQTAARKLVRAARAAGYLVSVWEGEDFAIRRSDKESDILKNLGSTGQDRLDFIRPAASPDVKPTRVGWALLIYGNAPDGSELVADCSDNAATRALVGVAA</sequence>
<keyword evidence="2" id="KW-1185">Reference proteome</keyword>
<dbReference type="EMBL" id="WOSY01000020">
    <property type="protein sequence ID" value="NHN89841.1"/>
    <property type="molecule type" value="Genomic_DNA"/>
</dbReference>
<dbReference type="RefSeq" id="WP_173571141.1">
    <property type="nucleotide sequence ID" value="NZ_WOSY01000020.1"/>
</dbReference>
<name>A0ABX0K4U6_9PROT</name>
<protein>
    <submittedName>
        <fullName evidence="1">Uncharacterized protein</fullName>
    </submittedName>
</protein>
<comment type="caution">
    <text evidence="1">The sequence shown here is derived from an EMBL/GenBank/DDBJ whole genome shotgun (WGS) entry which is preliminary data.</text>
</comment>
<dbReference type="Proteomes" id="UP000631653">
    <property type="component" value="Unassembled WGS sequence"/>
</dbReference>
<accession>A0ABX0K4U6</accession>
<organism evidence="1 2">
    <name type="scientific">Acetobacter conturbans</name>
    <dbReference type="NCBI Taxonomy" id="1737472"/>
    <lineage>
        <taxon>Bacteria</taxon>
        <taxon>Pseudomonadati</taxon>
        <taxon>Pseudomonadota</taxon>
        <taxon>Alphaproteobacteria</taxon>
        <taxon>Acetobacterales</taxon>
        <taxon>Acetobacteraceae</taxon>
        <taxon>Acetobacter</taxon>
    </lineage>
</organism>
<proteinExistence type="predicted"/>
<gene>
    <name evidence="1" type="ORF">GOB81_14635</name>
</gene>